<keyword evidence="2" id="KW-0238">DNA-binding</keyword>
<dbReference type="PRINTS" id="PR00040">
    <property type="entry name" value="HTHMERR"/>
</dbReference>
<dbReference type="SUPFAM" id="SSF46955">
    <property type="entry name" value="Putative DNA-binding domain"/>
    <property type="match status" value="1"/>
</dbReference>
<dbReference type="GO" id="GO:0003700">
    <property type="term" value="F:DNA-binding transcription factor activity"/>
    <property type="evidence" value="ECO:0007669"/>
    <property type="project" value="InterPro"/>
</dbReference>
<feature type="domain" description="HTH merR-type" evidence="5">
    <location>
        <begin position="1"/>
        <end position="68"/>
    </location>
</feature>
<dbReference type="Pfam" id="PF13411">
    <property type="entry name" value="MerR_1"/>
    <property type="match status" value="1"/>
</dbReference>
<dbReference type="Gene3D" id="1.10.1660.10">
    <property type="match status" value="1"/>
</dbReference>
<protein>
    <submittedName>
        <fullName evidence="6">MerR family transcriptional regulator</fullName>
    </submittedName>
</protein>
<name>A0A1Y3PHD8_9BACI</name>
<dbReference type="AlphaFoldDB" id="A0A1Y3PHD8"/>
<dbReference type="SMART" id="SM00422">
    <property type="entry name" value="HTH_MERR"/>
    <property type="match status" value="1"/>
</dbReference>
<accession>A0A1Y3PHD8</accession>
<evidence type="ECO:0000256" key="4">
    <source>
        <dbReference type="SAM" id="Coils"/>
    </source>
</evidence>
<keyword evidence="1" id="KW-0805">Transcription regulation</keyword>
<evidence type="ECO:0000313" key="6">
    <source>
        <dbReference type="EMBL" id="OUM85577.1"/>
    </source>
</evidence>
<proteinExistence type="predicted"/>
<evidence type="ECO:0000256" key="3">
    <source>
        <dbReference type="ARBA" id="ARBA00023163"/>
    </source>
</evidence>
<dbReference type="InterPro" id="IPR009061">
    <property type="entry name" value="DNA-bd_dom_put_sf"/>
</dbReference>
<keyword evidence="3" id="KW-0804">Transcription</keyword>
<dbReference type="GO" id="GO:0003677">
    <property type="term" value="F:DNA binding"/>
    <property type="evidence" value="ECO:0007669"/>
    <property type="project" value="UniProtKB-KW"/>
</dbReference>
<dbReference type="Proteomes" id="UP000196475">
    <property type="component" value="Unassembled WGS sequence"/>
</dbReference>
<dbReference type="PROSITE" id="PS00552">
    <property type="entry name" value="HTH_MERR_1"/>
    <property type="match status" value="1"/>
</dbReference>
<dbReference type="PROSITE" id="PS50937">
    <property type="entry name" value="HTH_MERR_2"/>
    <property type="match status" value="1"/>
</dbReference>
<reference evidence="7" key="1">
    <citation type="submission" date="2016-06" db="EMBL/GenBank/DDBJ databases">
        <authorList>
            <person name="Nascimento L."/>
            <person name="Pereira R.V."/>
            <person name="Martins L.F."/>
            <person name="Quaggio R.B."/>
            <person name="Silva A.M."/>
            <person name="Setubal J.C."/>
        </authorList>
    </citation>
    <scope>NUCLEOTIDE SEQUENCE [LARGE SCALE GENOMIC DNA]</scope>
</reference>
<dbReference type="EMBL" id="LZRT01000099">
    <property type="protein sequence ID" value="OUM85577.1"/>
    <property type="molecule type" value="Genomic_DNA"/>
</dbReference>
<gene>
    <name evidence="6" type="ORF">BAA01_12140</name>
</gene>
<dbReference type="PANTHER" id="PTHR30204:SF94">
    <property type="entry name" value="HEAVY METAL-DEPENDENT TRANSCRIPTIONAL REGULATOR HI_0293-RELATED"/>
    <property type="match status" value="1"/>
</dbReference>
<evidence type="ECO:0000256" key="1">
    <source>
        <dbReference type="ARBA" id="ARBA00023015"/>
    </source>
</evidence>
<dbReference type="PANTHER" id="PTHR30204">
    <property type="entry name" value="REDOX-CYCLING DRUG-SENSING TRANSCRIPTIONAL ACTIVATOR SOXR"/>
    <property type="match status" value="1"/>
</dbReference>
<dbReference type="InterPro" id="IPR000551">
    <property type="entry name" value="MerR-type_HTH_dom"/>
</dbReference>
<evidence type="ECO:0000256" key="2">
    <source>
        <dbReference type="ARBA" id="ARBA00023125"/>
    </source>
</evidence>
<comment type="caution">
    <text evidence="6">The sequence shown here is derived from an EMBL/GenBank/DDBJ whole genome shotgun (WGS) entry which is preliminary data.</text>
</comment>
<dbReference type="InterPro" id="IPR047057">
    <property type="entry name" value="MerR_fam"/>
</dbReference>
<evidence type="ECO:0000259" key="5">
    <source>
        <dbReference type="PROSITE" id="PS50937"/>
    </source>
</evidence>
<evidence type="ECO:0000313" key="7">
    <source>
        <dbReference type="Proteomes" id="UP000196475"/>
    </source>
</evidence>
<organism evidence="6 7">
    <name type="scientific">Bacillus thermozeamaize</name>
    <dbReference type="NCBI Taxonomy" id="230954"/>
    <lineage>
        <taxon>Bacteria</taxon>
        <taxon>Bacillati</taxon>
        <taxon>Bacillota</taxon>
        <taxon>Bacilli</taxon>
        <taxon>Bacillales</taxon>
        <taxon>Bacillaceae</taxon>
        <taxon>Bacillus</taxon>
    </lineage>
</organism>
<keyword evidence="4" id="KW-0175">Coiled coil</keyword>
<sequence>MKISELSRLTGVSPRAIRHYEEKGLLAACRRENNYREFDESAVDRVRAIRLYLKLGLTTDEIRMLFDEEVAAPDDYAFCEEMLALYESKLDAVNRQIEALRELKRRLERQIALTLAKR</sequence>
<feature type="coiled-coil region" evidence="4">
    <location>
        <begin position="83"/>
        <end position="117"/>
    </location>
</feature>